<dbReference type="PANTHER" id="PTHR10504">
    <property type="entry name" value="BACTERICIDAL PERMEABILITY-INCREASING BPI PROTEIN-RELATED"/>
    <property type="match status" value="1"/>
</dbReference>
<dbReference type="STRING" id="103827.A0A3P7MH01"/>
<dbReference type="GO" id="GO:0005615">
    <property type="term" value="C:extracellular space"/>
    <property type="evidence" value="ECO:0007669"/>
    <property type="project" value="TreeGrafter"/>
</dbReference>
<sequence>MIVFHSAFSRKNVNSRLFSNIRGLPGLEFRISNYGFSYISLFASPVISDEIKRIRFPLTEQCFQQLKGCITIRNLYIARYRCPQLVSIIPTPPKRLTIIVRNFDVSATIQLTVHRASKGYPYMKVFRCHVSIGYTDVLIQNGGFVGNIFNTQFRVRLLIQ</sequence>
<dbReference type="PANTHER" id="PTHR10504:SF144">
    <property type="entry name" value="BPI1 DOMAIN-CONTAINING PROTEIN"/>
    <property type="match status" value="1"/>
</dbReference>
<evidence type="ECO:0000313" key="2">
    <source>
        <dbReference type="Proteomes" id="UP000276776"/>
    </source>
</evidence>
<dbReference type="Proteomes" id="UP000276776">
    <property type="component" value="Unassembled WGS sequence"/>
</dbReference>
<dbReference type="GO" id="GO:0008289">
    <property type="term" value="F:lipid binding"/>
    <property type="evidence" value="ECO:0007669"/>
    <property type="project" value="InterPro"/>
</dbReference>
<organism evidence="1 2">
    <name type="scientific">Thelazia callipaeda</name>
    <name type="common">Oriental eyeworm</name>
    <name type="synonym">Parasitic nematode</name>
    <dbReference type="NCBI Taxonomy" id="103827"/>
    <lineage>
        <taxon>Eukaryota</taxon>
        <taxon>Metazoa</taxon>
        <taxon>Ecdysozoa</taxon>
        <taxon>Nematoda</taxon>
        <taxon>Chromadorea</taxon>
        <taxon>Rhabditida</taxon>
        <taxon>Spirurina</taxon>
        <taxon>Spiruromorpha</taxon>
        <taxon>Thelazioidea</taxon>
        <taxon>Thelaziidae</taxon>
        <taxon>Thelazia</taxon>
    </lineage>
</organism>
<dbReference type="OrthoDB" id="5858277at2759"/>
<accession>A0A3P7MH01</accession>
<dbReference type="InterPro" id="IPR017943">
    <property type="entry name" value="Bactericidal_perm-incr_a/b_dom"/>
</dbReference>
<dbReference type="EMBL" id="UYYF01000020">
    <property type="protein sequence ID" value="VDM95235.1"/>
    <property type="molecule type" value="Genomic_DNA"/>
</dbReference>
<protein>
    <submittedName>
        <fullName evidence="1">Uncharacterized protein</fullName>
    </submittedName>
</protein>
<dbReference type="Gene3D" id="3.15.10.10">
    <property type="entry name" value="Bactericidal permeability-increasing protein, domain 1"/>
    <property type="match status" value="1"/>
</dbReference>
<proteinExistence type="predicted"/>
<dbReference type="InterPro" id="IPR032942">
    <property type="entry name" value="BPI/LBP/Plunc"/>
</dbReference>
<gene>
    <name evidence="1" type="ORF">TCLT_LOCUS311</name>
</gene>
<reference evidence="1 2" key="1">
    <citation type="submission" date="2018-11" db="EMBL/GenBank/DDBJ databases">
        <authorList>
            <consortium name="Pathogen Informatics"/>
        </authorList>
    </citation>
    <scope>NUCLEOTIDE SEQUENCE [LARGE SCALE GENOMIC DNA]</scope>
</reference>
<dbReference type="AlphaFoldDB" id="A0A3P7MH01"/>
<dbReference type="SUPFAM" id="SSF55394">
    <property type="entry name" value="Bactericidal permeability-increasing protein, BPI"/>
    <property type="match status" value="1"/>
</dbReference>
<keyword evidence="2" id="KW-1185">Reference proteome</keyword>
<evidence type="ECO:0000313" key="1">
    <source>
        <dbReference type="EMBL" id="VDM95235.1"/>
    </source>
</evidence>
<name>A0A3P7MH01_THECL</name>